<protein>
    <submittedName>
        <fullName evidence="1">Uncharacterized protein</fullName>
    </submittedName>
</protein>
<dbReference type="EMBL" id="RFFG01000026">
    <property type="protein sequence ID" value="RMI43325.1"/>
    <property type="molecule type" value="Genomic_DNA"/>
</dbReference>
<accession>A0A3M2M4E9</accession>
<reference evidence="1 2" key="1">
    <citation type="submission" date="2018-10" db="EMBL/GenBank/DDBJ databases">
        <title>Isolation from soil.</title>
        <authorList>
            <person name="Hu J."/>
        </authorList>
    </citation>
    <scope>NUCLEOTIDE SEQUENCE [LARGE SCALE GENOMIC DNA]</scope>
    <source>
        <strain evidence="1 2">NEAU-Ht49</strain>
    </source>
</reference>
<evidence type="ECO:0000313" key="2">
    <source>
        <dbReference type="Proteomes" id="UP000282674"/>
    </source>
</evidence>
<gene>
    <name evidence="1" type="ORF">EBO15_16730</name>
</gene>
<proteinExistence type="predicted"/>
<evidence type="ECO:0000313" key="1">
    <source>
        <dbReference type="EMBL" id="RMI43325.1"/>
    </source>
</evidence>
<comment type="caution">
    <text evidence="1">The sequence shown here is derived from an EMBL/GenBank/DDBJ whole genome shotgun (WGS) entry which is preliminary data.</text>
</comment>
<dbReference type="Proteomes" id="UP000282674">
    <property type="component" value="Unassembled WGS sequence"/>
</dbReference>
<sequence>MIQLVVPWSSGFVGMQDLRISSPVLSCEGIDANPALFEWAVALWDLLKEEAFGACFVPGSKKRSRLPVVRHAASRTGLTGARSALSTRAICAARSAPARWPGFSATMGQAVYALRDGLFWRPGWTPVRITVLHRPSAPVPNVDVATPPLDRPVERWSVRVSQQVAEATLEALWQFLSGVLILLRRLRVLLLIALTRVFDQTDFTSVLLATVRRFGRRGEPSDGLSLPLSLLDQIAGRSLAAV</sequence>
<dbReference type="RefSeq" id="WP_122195321.1">
    <property type="nucleotide sequence ID" value="NZ_JBHSKC010000012.1"/>
</dbReference>
<keyword evidence="2" id="KW-1185">Reference proteome</keyword>
<organism evidence="1 2">
    <name type="scientific">Actinomadura harenae</name>
    <dbReference type="NCBI Taxonomy" id="2483351"/>
    <lineage>
        <taxon>Bacteria</taxon>
        <taxon>Bacillati</taxon>
        <taxon>Actinomycetota</taxon>
        <taxon>Actinomycetes</taxon>
        <taxon>Streptosporangiales</taxon>
        <taxon>Thermomonosporaceae</taxon>
        <taxon>Actinomadura</taxon>
    </lineage>
</organism>
<name>A0A3M2M4E9_9ACTN</name>
<dbReference type="AlphaFoldDB" id="A0A3M2M4E9"/>